<dbReference type="EMBL" id="FQYV01000018">
    <property type="protein sequence ID" value="SHJ51246.1"/>
    <property type="molecule type" value="Genomic_DNA"/>
</dbReference>
<feature type="domain" description="VOC" evidence="1">
    <location>
        <begin position="6"/>
        <end position="127"/>
    </location>
</feature>
<dbReference type="Proteomes" id="UP000184172">
    <property type="component" value="Unassembled WGS sequence"/>
</dbReference>
<dbReference type="STRING" id="797419.SAMN05216556_11965"/>
<organism evidence="2 3">
    <name type="scientific">Aequorivita viscosa</name>
    <dbReference type="NCBI Taxonomy" id="797419"/>
    <lineage>
        <taxon>Bacteria</taxon>
        <taxon>Pseudomonadati</taxon>
        <taxon>Bacteroidota</taxon>
        <taxon>Flavobacteriia</taxon>
        <taxon>Flavobacteriales</taxon>
        <taxon>Flavobacteriaceae</taxon>
        <taxon>Aequorivita</taxon>
    </lineage>
</organism>
<evidence type="ECO:0000259" key="1">
    <source>
        <dbReference type="PROSITE" id="PS51819"/>
    </source>
</evidence>
<name>A0A1M6JX40_9FLAO</name>
<dbReference type="InterPro" id="IPR053863">
    <property type="entry name" value="Glyoxy/Ble-like_N"/>
</dbReference>
<protein>
    <recommendedName>
        <fullName evidence="1">VOC domain-containing protein</fullName>
    </recommendedName>
</protein>
<dbReference type="RefSeq" id="WP_073219469.1">
    <property type="nucleotide sequence ID" value="NZ_FNNS01000019.1"/>
</dbReference>
<evidence type="ECO:0000313" key="2">
    <source>
        <dbReference type="EMBL" id="SHJ51246.1"/>
    </source>
</evidence>
<dbReference type="InterPro" id="IPR029068">
    <property type="entry name" value="Glyas_Bleomycin-R_OHBP_Dase"/>
</dbReference>
<gene>
    <name evidence="2" type="ORF">SAMN04487908_11862</name>
</gene>
<dbReference type="CDD" id="cd07247">
    <property type="entry name" value="SgaA_N_like"/>
    <property type="match status" value="1"/>
</dbReference>
<dbReference type="PROSITE" id="PS51819">
    <property type="entry name" value="VOC"/>
    <property type="match status" value="1"/>
</dbReference>
<dbReference type="PANTHER" id="PTHR33993">
    <property type="entry name" value="GLYOXALASE-RELATED"/>
    <property type="match status" value="1"/>
</dbReference>
<sequence>MKAKNPVVWFEIYVDDLNRAKKFYEAVLKVELSEMPMPESEEAMQMLFFPMEEKGEGAAGALVKMDGFQAGGNSTLIYFGSEDCSIEEARIEAAGGKIIQSKQFIGEYGSIVLAQDTEGNMFGIHSQS</sequence>
<evidence type="ECO:0000313" key="3">
    <source>
        <dbReference type="Proteomes" id="UP000184172"/>
    </source>
</evidence>
<dbReference type="Pfam" id="PF22677">
    <property type="entry name" value="Ble-like_N"/>
    <property type="match status" value="1"/>
</dbReference>
<dbReference type="AlphaFoldDB" id="A0A1M6JX40"/>
<reference evidence="3" key="1">
    <citation type="submission" date="2016-11" db="EMBL/GenBank/DDBJ databases">
        <authorList>
            <person name="Varghese N."/>
            <person name="Submissions S."/>
        </authorList>
    </citation>
    <scope>NUCLEOTIDE SEQUENCE [LARGE SCALE GENOMIC DNA]</scope>
    <source>
        <strain evidence="3">DSM 26349</strain>
    </source>
</reference>
<dbReference type="SUPFAM" id="SSF54593">
    <property type="entry name" value="Glyoxalase/Bleomycin resistance protein/Dihydroxybiphenyl dioxygenase"/>
    <property type="match status" value="1"/>
</dbReference>
<dbReference type="InterPro" id="IPR037523">
    <property type="entry name" value="VOC_core"/>
</dbReference>
<dbReference type="Gene3D" id="3.10.180.10">
    <property type="entry name" value="2,3-Dihydroxybiphenyl 1,2-Dioxygenase, domain 1"/>
    <property type="match status" value="1"/>
</dbReference>
<dbReference type="InterPro" id="IPR052164">
    <property type="entry name" value="Anthracycline_SecMetBiosynth"/>
</dbReference>
<dbReference type="PANTHER" id="PTHR33993:SF2">
    <property type="entry name" value="VOC DOMAIN-CONTAINING PROTEIN"/>
    <property type="match status" value="1"/>
</dbReference>
<keyword evidence="3" id="KW-1185">Reference proteome</keyword>
<proteinExistence type="predicted"/>
<dbReference type="OrthoDB" id="9804235at2"/>
<accession>A0A1M6JX40</accession>